<sequence length="366" mass="38443">MRTVLCSPGSYIQQEGAISQLAGEYAHAGSTGAYILVDPTIDSLYHDSIVSSFDSGQVPYTLAVFGGECSDAEIQKHVALLADTDAVIGIGGGKTLDCAKAVGYYGKRPAIIVPTAASSDAPCSRLSVVYTDGGQFDHYLPLPENPRMVLMDTELISKAPVRFLTAGIGDAFATYYEAAACVQSSAITMTGGHATNAAFALATLCHDSLLADGVKAVSAVKLGLRTKAVENIIETNTLLSGLGFESCGLAAAHSIHDGLTAIPETHSYLHGEKVAYGTLAQMIMEDRPLEELAEVYHFFRAVGLPTNFAGIGIHDVTDEQLLHVGELACSPQDTMANMPFEVTPADVANALRAADALDKEFSVGSH</sequence>
<dbReference type="InterPro" id="IPR016205">
    <property type="entry name" value="Glycerol_DH"/>
</dbReference>
<keyword evidence="8" id="KW-0862">Zinc</keyword>
<dbReference type="NCBIfam" id="NF006941">
    <property type="entry name" value="PRK09423.1"/>
    <property type="match status" value="1"/>
</dbReference>
<organism evidence="12 13">
    <name type="scientific">Scardovia wiggsiae F0424</name>
    <dbReference type="NCBI Taxonomy" id="857290"/>
    <lineage>
        <taxon>Bacteria</taxon>
        <taxon>Bacillati</taxon>
        <taxon>Actinomycetota</taxon>
        <taxon>Actinomycetes</taxon>
        <taxon>Bifidobacteriales</taxon>
        <taxon>Bifidobacteriaceae</taxon>
        <taxon>Scardovia</taxon>
    </lineage>
</organism>
<evidence type="ECO:0000256" key="9">
    <source>
        <dbReference type="PIRSR" id="PIRSR000112-2"/>
    </source>
</evidence>
<dbReference type="PANTHER" id="PTHR43616">
    <property type="entry name" value="GLYCEROL DEHYDROGENASE"/>
    <property type="match status" value="1"/>
</dbReference>
<feature type="binding site" evidence="8">
    <location>
        <position position="253"/>
    </location>
    <ligand>
        <name>glycerol</name>
        <dbReference type="ChEBI" id="CHEBI:17754"/>
    </ligand>
</feature>
<dbReference type="Gene3D" id="1.20.1090.10">
    <property type="entry name" value="Dehydroquinate synthase-like - alpha domain"/>
    <property type="match status" value="1"/>
</dbReference>
<dbReference type="EMBL" id="AGZS01000002">
    <property type="protein sequence ID" value="EJD65101.1"/>
    <property type="molecule type" value="Genomic_DNA"/>
</dbReference>
<evidence type="ECO:0000256" key="3">
    <source>
        <dbReference type="ARBA" id="ARBA00023027"/>
    </source>
</evidence>
<keyword evidence="1 8" id="KW-0479">Metal-binding</keyword>
<dbReference type="AlphaFoldDB" id="J0X142"/>
<keyword evidence="3 10" id="KW-0520">NAD</keyword>
<evidence type="ECO:0000259" key="11">
    <source>
        <dbReference type="Pfam" id="PF00465"/>
    </source>
</evidence>
<evidence type="ECO:0000256" key="2">
    <source>
        <dbReference type="ARBA" id="ARBA00023002"/>
    </source>
</evidence>
<dbReference type="PIRSF" id="PIRSF000112">
    <property type="entry name" value="Glycerol_dehydrogenase"/>
    <property type="match status" value="1"/>
</dbReference>
<evidence type="ECO:0000313" key="13">
    <source>
        <dbReference type="Proteomes" id="UP000006415"/>
    </source>
</evidence>
<dbReference type="GO" id="GO:0008888">
    <property type="term" value="F:glycerol dehydrogenase (NAD+) activity"/>
    <property type="evidence" value="ECO:0007669"/>
    <property type="project" value="UniProtKB-EC"/>
</dbReference>
<feature type="binding site" evidence="10">
    <location>
        <position position="124"/>
    </location>
    <ligand>
        <name>NAD(+)</name>
        <dbReference type="ChEBI" id="CHEBI:57540"/>
    </ligand>
</feature>
<dbReference type="EC" id="1.1.1.6" evidence="5"/>
<dbReference type="STRING" id="857290.HMPREF9156_00545"/>
<proteinExistence type="predicted"/>
<feature type="binding site" evidence="8">
    <location>
        <position position="270"/>
    </location>
    <ligand>
        <name>glycerol</name>
        <dbReference type="ChEBI" id="CHEBI:17754"/>
    </ligand>
</feature>
<feature type="binding site" evidence="10">
    <location>
        <begin position="115"/>
        <end position="118"/>
    </location>
    <ligand>
        <name>NAD(+)</name>
        <dbReference type="ChEBI" id="CHEBI:57540"/>
    </ligand>
</feature>
<dbReference type="Gene3D" id="3.40.50.1970">
    <property type="match status" value="1"/>
</dbReference>
<dbReference type="eggNOG" id="COG0371">
    <property type="taxonomic scope" value="Bacteria"/>
</dbReference>
<dbReference type="Proteomes" id="UP000006415">
    <property type="component" value="Unassembled WGS sequence"/>
</dbReference>
<feature type="binding site" evidence="8">
    <location>
        <position position="170"/>
    </location>
    <ligand>
        <name>glycerol</name>
        <dbReference type="ChEBI" id="CHEBI:17754"/>
    </ligand>
</feature>
<comment type="catalytic activity">
    <reaction evidence="7">
        <text>glycerol + NAD(+) = dihydroxyacetone + NADH + H(+)</text>
        <dbReference type="Rhea" id="RHEA:13769"/>
        <dbReference type="ChEBI" id="CHEBI:15378"/>
        <dbReference type="ChEBI" id="CHEBI:16016"/>
        <dbReference type="ChEBI" id="CHEBI:17754"/>
        <dbReference type="ChEBI" id="CHEBI:57540"/>
        <dbReference type="ChEBI" id="CHEBI:57945"/>
        <dbReference type="EC" id="1.1.1.6"/>
    </reaction>
</comment>
<evidence type="ECO:0000313" key="12">
    <source>
        <dbReference type="EMBL" id="EJD65101.1"/>
    </source>
</evidence>
<evidence type="ECO:0000256" key="5">
    <source>
        <dbReference type="ARBA" id="ARBA00039147"/>
    </source>
</evidence>
<accession>J0X142</accession>
<feature type="binding site" evidence="10">
    <location>
        <position position="126"/>
    </location>
    <ligand>
        <name>NAD(+)</name>
        <dbReference type="ChEBI" id="CHEBI:57540"/>
    </ligand>
</feature>
<comment type="cofactor">
    <cofactor evidence="8">
        <name>Zn(2+)</name>
        <dbReference type="ChEBI" id="CHEBI:29105"/>
    </cofactor>
    <text evidence="8">Binds 1 zinc ion per subunit.</text>
</comment>
<evidence type="ECO:0000256" key="8">
    <source>
        <dbReference type="PIRSR" id="PIRSR000112-1"/>
    </source>
</evidence>
<evidence type="ECO:0000256" key="6">
    <source>
        <dbReference type="ARBA" id="ARBA00040132"/>
    </source>
</evidence>
<evidence type="ECO:0000256" key="4">
    <source>
        <dbReference type="ARBA" id="ARBA00037918"/>
    </source>
</evidence>
<dbReference type="SUPFAM" id="SSF56796">
    <property type="entry name" value="Dehydroquinate synthase-like"/>
    <property type="match status" value="1"/>
</dbReference>
<feature type="domain" description="Alcohol dehydrogenase iron-type/glycerol dehydrogenase GldA" evidence="11">
    <location>
        <begin position="8"/>
        <end position="153"/>
    </location>
</feature>
<evidence type="ECO:0000256" key="1">
    <source>
        <dbReference type="ARBA" id="ARBA00022723"/>
    </source>
</evidence>
<dbReference type="InterPro" id="IPR001670">
    <property type="entry name" value="ADH_Fe/GldA"/>
</dbReference>
<protein>
    <recommendedName>
        <fullName evidence="6">Glycerol dehydrogenase</fullName>
        <ecNumber evidence="5">1.1.1.6</ecNumber>
    </recommendedName>
</protein>
<dbReference type="PANTHER" id="PTHR43616:SF5">
    <property type="entry name" value="GLYCEROL DEHYDROGENASE 1"/>
    <property type="match status" value="1"/>
</dbReference>
<reference evidence="12 13" key="1">
    <citation type="submission" date="2012-01" db="EMBL/GenBank/DDBJ databases">
        <title>The Genome Sequence of Scardovia wiggsiae F0424.</title>
        <authorList>
            <consortium name="The Broad Institute Genome Sequencing Platform"/>
            <person name="Earl A."/>
            <person name="Ward D."/>
            <person name="Feldgarden M."/>
            <person name="Gevers D."/>
            <person name="Izard J."/>
            <person name="Ganesan A."/>
            <person name="Baranova O.V."/>
            <person name="Blanton J.M."/>
            <person name="Tanner A.C."/>
            <person name="Mathney J."/>
            <person name="Dewhirst F.E."/>
            <person name="Young S.K."/>
            <person name="Zeng Q."/>
            <person name="Gargeya S."/>
            <person name="Fitzgerald M."/>
            <person name="Haas B."/>
            <person name="Abouelleil A."/>
            <person name="Alvarado L."/>
            <person name="Arachchi H.M."/>
            <person name="Berlin A."/>
            <person name="Chapman S.B."/>
            <person name="Gearin G."/>
            <person name="Goldberg J."/>
            <person name="Griggs A."/>
            <person name="Gujja S."/>
            <person name="Hansen M."/>
            <person name="Heiman D."/>
            <person name="Howarth C."/>
            <person name="Larimer J."/>
            <person name="Lui A."/>
            <person name="MacDonald P.J.P."/>
            <person name="McCowen C."/>
            <person name="Montmayeur A."/>
            <person name="Murphy C."/>
            <person name="Neiman D."/>
            <person name="Pearson M."/>
            <person name="Priest M."/>
            <person name="Roberts A."/>
            <person name="Saif S."/>
            <person name="Shea T."/>
            <person name="Sisk P."/>
            <person name="Stolte C."/>
            <person name="Sykes S."/>
            <person name="Wortman J."/>
            <person name="Nusbaum C."/>
            <person name="Birren B."/>
        </authorList>
    </citation>
    <scope>NUCLEOTIDE SEQUENCE [LARGE SCALE GENOMIC DNA]</scope>
    <source>
        <strain evidence="12 13">F0424</strain>
    </source>
</reference>
<dbReference type="CDD" id="cd08170">
    <property type="entry name" value="GlyDH"/>
    <property type="match status" value="1"/>
</dbReference>
<feature type="binding site" evidence="9">
    <location>
        <position position="120"/>
    </location>
    <ligand>
        <name>glycerol</name>
        <dbReference type="ChEBI" id="CHEBI:17754"/>
    </ligand>
</feature>
<evidence type="ECO:0000256" key="10">
    <source>
        <dbReference type="PIRSR" id="PIRSR000112-3"/>
    </source>
</evidence>
<dbReference type="RefSeq" id="WP_007147612.1">
    <property type="nucleotide sequence ID" value="NZ_AKCI01000001.1"/>
</dbReference>
<name>J0X142_9BIFI</name>
<dbReference type="HOGENOM" id="CLU_044754_1_0_11"/>
<gene>
    <name evidence="12" type="ORF">HMPREF9156_00545</name>
</gene>
<dbReference type="GO" id="GO:0005829">
    <property type="term" value="C:cytosol"/>
    <property type="evidence" value="ECO:0007669"/>
    <property type="project" value="TreeGrafter"/>
</dbReference>
<feature type="binding site" evidence="10">
    <location>
        <position position="130"/>
    </location>
    <ligand>
        <name>NAD(+)</name>
        <dbReference type="ChEBI" id="CHEBI:57540"/>
    </ligand>
</feature>
<dbReference type="OrthoDB" id="323926at2"/>
<feature type="binding site" evidence="10">
    <location>
        <begin position="93"/>
        <end position="97"/>
    </location>
    <ligand>
        <name>NAD(+)</name>
        <dbReference type="ChEBI" id="CHEBI:57540"/>
    </ligand>
</feature>
<comment type="caution">
    <text evidence="12">The sequence shown here is derived from an EMBL/GenBank/DDBJ whole genome shotgun (WGS) entry which is preliminary data.</text>
</comment>
<dbReference type="Pfam" id="PF00465">
    <property type="entry name" value="Fe-ADH"/>
    <property type="match status" value="1"/>
</dbReference>
<dbReference type="GO" id="GO:0046872">
    <property type="term" value="F:metal ion binding"/>
    <property type="evidence" value="ECO:0007669"/>
    <property type="project" value="UniProtKB-KW"/>
</dbReference>
<keyword evidence="2" id="KW-0560">Oxidoreductase</keyword>
<keyword evidence="13" id="KW-1185">Reference proteome</keyword>
<evidence type="ECO:0000256" key="7">
    <source>
        <dbReference type="ARBA" id="ARBA00049006"/>
    </source>
</evidence>
<comment type="pathway">
    <text evidence="4">Polyol metabolism; glycerol fermentation; glycerone phosphate from glycerol (oxidative route): step 1/2.</text>
</comment>